<dbReference type="Proteomes" id="UP001159363">
    <property type="component" value="Chromosome 6"/>
</dbReference>
<name>A0ABQ9H207_9NEOP</name>
<keyword evidence="2" id="KW-1185">Reference proteome</keyword>
<dbReference type="EMBL" id="JARBHB010000007">
    <property type="protein sequence ID" value="KAJ8878213.1"/>
    <property type="molecule type" value="Genomic_DNA"/>
</dbReference>
<proteinExistence type="predicted"/>
<reference evidence="1 2" key="1">
    <citation type="submission" date="2023-02" db="EMBL/GenBank/DDBJ databases">
        <title>LHISI_Scaffold_Assembly.</title>
        <authorList>
            <person name="Stuart O.P."/>
            <person name="Cleave R."/>
            <person name="Magrath M.J.L."/>
            <person name="Mikheyev A.S."/>
        </authorList>
    </citation>
    <scope>NUCLEOTIDE SEQUENCE [LARGE SCALE GENOMIC DNA]</scope>
    <source>
        <strain evidence="1">Daus_M_001</strain>
        <tissue evidence="1">Leg muscle</tissue>
    </source>
</reference>
<gene>
    <name evidence="1" type="ORF">PR048_018790</name>
</gene>
<evidence type="ECO:0000313" key="1">
    <source>
        <dbReference type="EMBL" id="KAJ8878213.1"/>
    </source>
</evidence>
<evidence type="ECO:0000313" key="2">
    <source>
        <dbReference type="Proteomes" id="UP001159363"/>
    </source>
</evidence>
<organism evidence="1 2">
    <name type="scientific">Dryococelus australis</name>
    <dbReference type="NCBI Taxonomy" id="614101"/>
    <lineage>
        <taxon>Eukaryota</taxon>
        <taxon>Metazoa</taxon>
        <taxon>Ecdysozoa</taxon>
        <taxon>Arthropoda</taxon>
        <taxon>Hexapoda</taxon>
        <taxon>Insecta</taxon>
        <taxon>Pterygota</taxon>
        <taxon>Neoptera</taxon>
        <taxon>Polyneoptera</taxon>
        <taxon>Phasmatodea</taxon>
        <taxon>Verophasmatodea</taxon>
        <taxon>Anareolatae</taxon>
        <taxon>Phasmatidae</taxon>
        <taxon>Eurycanthinae</taxon>
        <taxon>Dryococelus</taxon>
    </lineage>
</organism>
<comment type="caution">
    <text evidence="1">The sequence shown here is derived from an EMBL/GenBank/DDBJ whole genome shotgun (WGS) entry which is preliminary data.</text>
</comment>
<protein>
    <submittedName>
        <fullName evidence="1">Uncharacterized protein</fullName>
    </submittedName>
</protein>
<accession>A0ABQ9H207</accession>
<sequence>MREAGEEDWNSYGECLEQYFIANDIGEGDDGLKKRKASLISSVGKVMYELLGDLPVKSANKSYSELISILQAYFSPSPSVIAA</sequence>